<protein>
    <submittedName>
        <fullName evidence="2">Uncharacterized protein</fullName>
    </submittedName>
</protein>
<reference evidence="2" key="2">
    <citation type="journal article" date="2024" name="Plant">
        <title>Genomic evolution and insights into agronomic trait innovations of Sesamum species.</title>
        <authorList>
            <person name="Miao H."/>
            <person name="Wang L."/>
            <person name="Qu L."/>
            <person name="Liu H."/>
            <person name="Sun Y."/>
            <person name="Le M."/>
            <person name="Wang Q."/>
            <person name="Wei S."/>
            <person name="Zheng Y."/>
            <person name="Lin W."/>
            <person name="Duan Y."/>
            <person name="Cao H."/>
            <person name="Xiong S."/>
            <person name="Wang X."/>
            <person name="Wei L."/>
            <person name="Li C."/>
            <person name="Ma Q."/>
            <person name="Ju M."/>
            <person name="Zhao R."/>
            <person name="Li G."/>
            <person name="Mu C."/>
            <person name="Tian Q."/>
            <person name="Mei H."/>
            <person name="Zhang T."/>
            <person name="Gao T."/>
            <person name="Zhang H."/>
        </authorList>
    </citation>
    <scope>NUCLEOTIDE SEQUENCE</scope>
    <source>
        <strain evidence="2">K16</strain>
    </source>
</reference>
<dbReference type="AlphaFoldDB" id="A0AAE2C2W1"/>
<dbReference type="EMBL" id="JACGWL010000002">
    <property type="protein sequence ID" value="KAK4407087.1"/>
    <property type="molecule type" value="Genomic_DNA"/>
</dbReference>
<accession>A0AAE2C2W1</accession>
<keyword evidence="3" id="KW-1185">Reference proteome</keyword>
<reference evidence="2" key="1">
    <citation type="submission" date="2020-06" db="EMBL/GenBank/DDBJ databases">
        <authorList>
            <person name="Li T."/>
            <person name="Hu X."/>
            <person name="Zhang T."/>
            <person name="Song X."/>
            <person name="Zhang H."/>
            <person name="Dai N."/>
            <person name="Sheng W."/>
            <person name="Hou X."/>
            <person name="Wei L."/>
        </authorList>
    </citation>
    <scope>NUCLEOTIDE SEQUENCE</scope>
    <source>
        <strain evidence="2">K16</strain>
        <tissue evidence="2">Leaf</tissue>
    </source>
</reference>
<evidence type="ECO:0000313" key="2">
    <source>
        <dbReference type="EMBL" id="KAK4407087.1"/>
    </source>
</evidence>
<dbReference type="Proteomes" id="UP001289374">
    <property type="component" value="Unassembled WGS sequence"/>
</dbReference>
<sequence length="82" mass="9004">MSTRERTLDVIRSRDVRAHNPHERRARSGTSSMKPKLIPCFDSKPGRAASSLAHQGSAAILKRSFPPRSSANKVLGFLYAGN</sequence>
<evidence type="ECO:0000313" key="3">
    <source>
        <dbReference type="Proteomes" id="UP001289374"/>
    </source>
</evidence>
<comment type="caution">
    <text evidence="2">The sequence shown here is derived from an EMBL/GenBank/DDBJ whole genome shotgun (WGS) entry which is preliminary data.</text>
</comment>
<feature type="region of interest" description="Disordered" evidence="1">
    <location>
        <begin position="18"/>
        <end position="37"/>
    </location>
</feature>
<name>A0AAE2C2W1_9LAMI</name>
<proteinExistence type="predicted"/>
<gene>
    <name evidence="2" type="ORF">Sango_0289700</name>
</gene>
<evidence type="ECO:0000256" key="1">
    <source>
        <dbReference type="SAM" id="MobiDB-lite"/>
    </source>
</evidence>
<organism evidence="2 3">
    <name type="scientific">Sesamum angolense</name>
    <dbReference type="NCBI Taxonomy" id="2727404"/>
    <lineage>
        <taxon>Eukaryota</taxon>
        <taxon>Viridiplantae</taxon>
        <taxon>Streptophyta</taxon>
        <taxon>Embryophyta</taxon>
        <taxon>Tracheophyta</taxon>
        <taxon>Spermatophyta</taxon>
        <taxon>Magnoliopsida</taxon>
        <taxon>eudicotyledons</taxon>
        <taxon>Gunneridae</taxon>
        <taxon>Pentapetalae</taxon>
        <taxon>asterids</taxon>
        <taxon>lamiids</taxon>
        <taxon>Lamiales</taxon>
        <taxon>Pedaliaceae</taxon>
        <taxon>Sesamum</taxon>
    </lineage>
</organism>